<dbReference type="EMBL" id="JACRYT010000011">
    <property type="protein sequence ID" value="MBC6680223.1"/>
    <property type="molecule type" value="Genomic_DNA"/>
</dbReference>
<dbReference type="AlphaFoldDB" id="A0A923NJI0"/>
<protein>
    <recommendedName>
        <fullName evidence="1">Transcriptional coactivator p15 (PC4) C-terminal domain-containing protein</fullName>
    </recommendedName>
</protein>
<evidence type="ECO:0000313" key="2">
    <source>
        <dbReference type="EMBL" id="MBC6680223.1"/>
    </source>
</evidence>
<dbReference type="GO" id="GO:0003677">
    <property type="term" value="F:DNA binding"/>
    <property type="evidence" value="ECO:0007669"/>
    <property type="project" value="InterPro"/>
</dbReference>
<dbReference type="Pfam" id="PF02229">
    <property type="entry name" value="PC4"/>
    <property type="match status" value="1"/>
</dbReference>
<feature type="domain" description="Transcriptional coactivator p15 (PC4) C-terminal" evidence="1">
    <location>
        <begin position="25"/>
        <end position="70"/>
    </location>
</feature>
<accession>A0A923NJI0</accession>
<sequence length="78" mass="9456">MSDYDRNEIEFTIKEKIGVIKPYPTGWNRELNLVSWNGNPVKYDIRDWDPEHEHMSRGITLRPDEMRKILRLLEDREV</sequence>
<comment type="caution">
    <text evidence="2">The sequence shown here is derived from an EMBL/GenBank/DDBJ whole genome shotgun (WGS) entry which is preliminary data.</text>
</comment>
<gene>
    <name evidence="2" type="ORF">H9L42_10295</name>
</gene>
<reference evidence="2" key="1">
    <citation type="submission" date="2020-08" db="EMBL/GenBank/DDBJ databases">
        <title>Genome public.</title>
        <authorList>
            <person name="Liu C."/>
            <person name="Sun Q."/>
        </authorList>
    </citation>
    <scope>NUCLEOTIDE SEQUENCE</scope>
    <source>
        <strain evidence="2">BX12</strain>
    </source>
</reference>
<dbReference type="Gene3D" id="2.30.31.70">
    <property type="match status" value="1"/>
</dbReference>
<dbReference type="RefSeq" id="WP_187303326.1">
    <property type="nucleotide sequence ID" value="NZ_CBCTON010000056.1"/>
</dbReference>
<dbReference type="Proteomes" id="UP000602647">
    <property type="component" value="Unassembled WGS sequence"/>
</dbReference>
<dbReference type="GO" id="GO:0006355">
    <property type="term" value="P:regulation of DNA-templated transcription"/>
    <property type="evidence" value="ECO:0007669"/>
    <property type="project" value="InterPro"/>
</dbReference>
<keyword evidence="3" id="KW-1185">Reference proteome</keyword>
<evidence type="ECO:0000313" key="3">
    <source>
        <dbReference type="Proteomes" id="UP000602647"/>
    </source>
</evidence>
<evidence type="ECO:0000259" key="1">
    <source>
        <dbReference type="Pfam" id="PF02229"/>
    </source>
</evidence>
<name>A0A923NJI0_9FIRM</name>
<organism evidence="2 3">
    <name type="scientific">Zhenpiania hominis</name>
    <dbReference type="NCBI Taxonomy" id="2763644"/>
    <lineage>
        <taxon>Bacteria</taxon>
        <taxon>Bacillati</taxon>
        <taxon>Bacillota</taxon>
        <taxon>Clostridia</taxon>
        <taxon>Peptostreptococcales</taxon>
        <taxon>Anaerovoracaceae</taxon>
        <taxon>Zhenpiania</taxon>
    </lineage>
</organism>
<proteinExistence type="predicted"/>
<dbReference type="InterPro" id="IPR003173">
    <property type="entry name" value="PC4_C"/>
</dbReference>